<dbReference type="OrthoDB" id="6194521at2"/>
<proteinExistence type="predicted"/>
<dbReference type="Gene3D" id="3.40.220.10">
    <property type="entry name" value="Leucine Aminopeptidase, subunit E, domain 1"/>
    <property type="match status" value="1"/>
</dbReference>
<dbReference type="RefSeq" id="WP_132922514.1">
    <property type="nucleotide sequence ID" value="NZ_SJOI01000001.1"/>
</dbReference>
<gene>
    <name evidence="2" type="ORF">EZJ58_1741</name>
</gene>
<dbReference type="PANTHER" id="PTHR11106:SF27">
    <property type="entry name" value="MACRO DOMAIN-CONTAINING PROTEIN"/>
    <property type="match status" value="1"/>
</dbReference>
<dbReference type="InterPro" id="IPR002589">
    <property type="entry name" value="Macro_dom"/>
</dbReference>
<dbReference type="SMART" id="SM00506">
    <property type="entry name" value="A1pp"/>
    <property type="match status" value="1"/>
</dbReference>
<evidence type="ECO:0000313" key="2">
    <source>
        <dbReference type="EMBL" id="TCL03664.1"/>
    </source>
</evidence>
<dbReference type="NCBIfam" id="NF001664">
    <property type="entry name" value="PRK00431.1-6"/>
    <property type="match status" value="1"/>
</dbReference>
<protein>
    <submittedName>
        <fullName evidence="2">O-acetyl-ADP-ribose deacetylase (Regulator of RNase III)</fullName>
    </submittedName>
</protein>
<dbReference type="CDD" id="cd02908">
    <property type="entry name" value="Macro_OAADPr_deacetylase"/>
    <property type="match status" value="1"/>
</dbReference>
<reference evidence="2 3" key="1">
    <citation type="submission" date="2019-02" db="EMBL/GenBank/DDBJ databases">
        <title>Investigation of anaerobic lignin degradation for improved lignocellulosic biofuels.</title>
        <authorList>
            <person name="Deangelis K."/>
        </authorList>
    </citation>
    <scope>NUCLEOTIDE SEQUENCE [LARGE SCALE GENOMIC DNA]</scope>
    <source>
        <strain evidence="2 3">159R</strain>
    </source>
</reference>
<dbReference type="SUPFAM" id="SSF52949">
    <property type="entry name" value="Macro domain-like"/>
    <property type="match status" value="1"/>
</dbReference>
<dbReference type="PROSITE" id="PS51154">
    <property type="entry name" value="MACRO"/>
    <property type="match status" value="1"/>
</dbReference>
<dbReference type="Pfam" id="PF01661">
    <property type="entry name" value="Macro"/>
    <property type="match status" value="1"/>
</dbReference>
<organism evidence="2 3">
    <name type="scientific">Sodalis ligni</name>
    <dbReference type="NCBI Taxonomy" id="2697027"/>
    <lineage>
        <taxon>Bacteria</taxon>
        <taxon>Pseudomonadati</taxon>
        <taxon>Pseudomonadota</taxon>
        <taxon>Gammaproteobacteria</taxon>
        <taxon>Enterobacterales</taxon>
        <taxon>Bruguierivoracaceae</taxon>
        <taxon>Sodalis</taxon>
    </lineage>
</organism>
<name>A0A4R1N8K4_9GAMM</name>
<sequence length="171" mass="17926">MPARMDVMVGDITELSADAIVNAANSALMGGGGVDGAIHRAAGPVLAQACAEIRRRQGGCPVGAAVLTVGGNLPAGAVIHTVGPVWHGGGSNEAELLRQAYRSSLAIARDKQMHLVAFPNISTGVYGFPKELAADIAIAAVGEFLARYSWPERVIFVCFDRENARLYQARL</sequence>
<accession>A0A4R1N8K4</accession>
<feature type="domain" description="Macro" evidence="1">
    <location>
        <begin position="1"/>
        <end position="171"/>
    </location>
</feature>
<dbReference type="Proteomes" id="UP000294555">
    <property type="component" value="Unassembled WGS sequence"/>
</dbReference>
<evidence type="ECO:0000259" key="1">
    <source>
        <dbReference type="PROSITE" id="PS51154"/>
    </source>
</evidence>
<dbReference type="InterPro" id="IPR043472">
    <property type="entry name" value="Macro_dom-like"/>
</dbReference>
<keyword evidence="3" id="KW-1185">Reference proteome</keyword>
<evidence type="ECO:0000313" key="3">
    <source>
        <dbReference type="Proteomes" id="UP000294555"/>
    </source>
</evidence>
<comment type="caution">
    <text evidence="2">The sequence shown here is derived from an EMBL/GenBank/DDBJ whole genome shotgun (WGS) entry which is preliminary data.</text>
</comment>
<dbReference type="EMBL" id="SJOI01000001">
    <property type="protein sequence ID" value="TCL03664.1"/>
    <property type="molecule type" value="Genomic_DNA"/>
</dbReference>
<dbReference type="PANTHER" id="PTHR11106">
    <property type="entry name" value="GANGLIOSIDE INDUCED DIFFERENTIATION ASSOCIATED PROTEIN 2-RELATED"/>
    <property type="match status" value="1"/>
</dbReference>
<dbReference type="GO" id="GO:0061463">
    <property type="term" value="F:O-acetyl-ADP-ribose deacetylase activity"/>
    <property type="evidence" value="ECO:0007669"/>
    <property type="project" value="TreeGrafter"/>
</dbReference>
<dbReference type="AlphaFoldDB" id="A0A4R1N8K4"/>